<comment type="subcellular location">
    <subcellularLocation>
        <location evidence="1">Secreted</location>
    </subcellularLocation>
</comment>
<feature type="domain" description="Leucine-rich repeat-containing N-terminal plant-type" evidence="6">
    <location>
        <begin position="2"/>
        <end position="36"/>
    </location>
</feature>
<dbReference type="OMA" id="ISHTFHQ"/>
<organism evidence="8">
    <name type="scientific">Selaginella moellendorffii</name>
    <name type="common">Spikemoss</name>
    <dbReference type="NCBI Taxonomy" id="88036"/>
    <lineage>
        <taxon>Eukaryota</taxon>
        <taxon>Viridiplantae</taxon>
        <taxon>Streptophyta</taxon>
        <taxon>Embryophyta</taxon>
        <taxon>Tracheophyta</taxon>
        <taxon>Lycopodiopsida</taxon>
        <taxon>Selaginellales</taxon>
        <taxon>Selaginellaceae</taxon>
        <taxon>Selaginella</taxon>
    </lineage>
</organism>
<dbReference type="InterPro" id="IPR032675">
    <property type="entry name" value="LRR_dom_sf"/>
</dbReference>
<keyword evidence="4" id="KW-0732">Signal</keyword>
<keyword evidence="8" id="KW-1185">Reference proteome</keyword>
<reference evidence="7 8" key="1">
    <citation type="journal article" date="2011" name="Science">
        <title>The Selaginella genome identifies genetic changes associated with the evolution of vascular plants.</title>
        <authorList>
            <person name="Banks J.A."/>
            <person name="Nishiyama T."/>
            <person name="Hasebe M."/>
            <person name="Bowman J.L."/>
            <person name="Gribskov M."/>
            <person name="dePamphilis C."/>
            <person name="Albert V.A."/>
            <person name="Aono N."/>
            <person name="Aoyama T."/>
            <person name="Ambrose B.A."/>
            <person name="Ashton N.W."/>
            <person name="Axtell M.J."/>
            <person name="Barker E."/>
            <person name="Barker M.S."/>
            <person name="Bennetzen J.L."/>
            <person name="Bonawitz N.D."/>
            <person name="Chapple C."/>
            <person name="Cheng C."/>
            <person name="Correa L.G."/>
            <person name="Dacre M."/>
            <person name="DeBarry J."/>
            <person name="Dreyer I."/>
            <person name="Elias M."/>
            <person name="Engstrom E.M."/>
            <person name="Estelle M."/>
            <person name="Feng L."/>
            <person name="Finet C."/>
            <person name="Floyd S.K."/>
            <person name="Frommer W.B."/>
            <person name="Fujita T."/>
            <person name="Gramzow L."/>
            <person name="Gutensohn M."/>
            <person name="Harholt J."/>
            <person name="Hattori M."/>
            <person name="Heyl A."/>
            <person name="Hirai T."/>
            <person name="Hiwatashi Y."/>
            <person name="Ishikawa M."/>
            <person name="Iwata M."/>
            <person name="Karol K.G."/>
            <person name="Koehler B."/>
            <person name="Kolukisaoglu U."/>
            <person name="Kubo M."/>
            <person name="Kurata T."/>
            <person name="Lalonde S."/>
            <person name="Li K."/>
            <person name="Li Y."/>
            <person name="Litt A."/>
            <person name="Lyons E."/>
            <person name="Manning G."/>
            <person name="Maruyama T."/>
            <person name="Michael T.P."/>
            <person name="Mikami K."/>
            <person name="Miyazaki S."/>
            <person name="Morinaga S."/>
            <person name="Murata T."/>
            <person name="Mueller-Roeber B."/>
            <person name="Nelson D.R."/>
            <person name="Obara M."/>
            <person name="Oguri Y."/>
            <person name="Olmstead R.G."/>
            <person name="Onodera N."/>
            <person name="Petersen B.L."/>
            <person name="Pils B."/>
            <person name="Prigge M."/>
            <person name="Rensing S.A."/>
            <person name="Riano-Pachon D.M."/>
            <person name="Roberts A.W."/>
            <person name="Sato Y."/>
            <person name="Scheller H.V."/>
            <person name="Schulz B."/>
            <person name="Schulz C."/>
            <person name="Shakirov E.V."/>
            <person name="Shibagaki N."/>
            <person name="Shinohara N."/>
            <person name="Shippen D.E."/>
            <person name="Soerensen I."/>
            <person name="Sotooka R."/>
            <person name="Sugimoto N."/>
            <person name="Sugita M."/>
            <person name="Sumikawa N."/>
            <person name="Tanurdzic M."/>
            <person name="Theissen G."/>
            <person name="Ulvskov P."/>
            <person name="Wakazuki S."/>
            <person name="Weng J.K."/>
            <person name="Willats W.W."/>
            <person name="Wipf D."/>
            <person name="Wolf P.G."/>
            <person name="Yang L."/>
            <person name="Zimmer A.D."/>
            <person name="Zhu Q."/>
            <person name="Mitros T."/>
            <person name="Hellsten U."/>
            <person name="Loque D."/>
            <person name="Otillar R."/>
            <person name="Salamov A."/>
            <person name="Schmutz J."/>
            <person name="Shapiro H."/>
            <person name="Lindquist E."/>
            <person name="Lucas S."/>
            <person name="Rokhsar D."/>
            <person name="Grigoriev I.V."/>
        </authorList>
    </citation>
    <scope>NUCLEOTIDE SEQUENCE [LARGE SCALE GENOMIC DNA]</scope>
</reference>
<evidence type="ECO:0000256" key="5">
    <source>
        <dbReference type="ARBA" id="ARBA00022737"/>
    </source>
</evidence>
<keyword evidence="5" id="KW-0677">Repeat</keyword>
<dbReference type="HOGENOM" id="CLU_2299009_0_0_1"/>
<feature type="non-terminal residue" evidence="7">
    <location>
        <position position="1"/>
    </location>
</feature>
<accession>D8TCT9</accession>
<dbReference type="Pfam" id="PF08263">
    <property type="entry name" value="LRRNT_2"/>
    <property type="match status" value="1"/>
</dbReference>
<dbReference type="Gene3D" id="3.80.10.10">
    <property type="entry name" value="Ribonuclease Inhibitor"/>
    <property type="match status" value="1"/>
</dbReference>
<dbReference type="KEGG" id="smo:SELMODRAFT_7688"/>
<name>D8TCT9_SELML</name>
<dbReference type="InParanoid" id="D8TCT9"/>
<dbReference type="EMBL" id="GL377720">
    <property type="protein sequence ID" value="EFJ05519.1"/>
    <property type="molecule type" value="Genomic_DNA"/>
</dbReference>
<dbReference type="PANTHER" id="PTHR32093">
    <property type="entry name" value="LEUCINE-RICH REPEAT EXTENSIN-LIKE PROTEIN 3-RELATED"/>
    <property type="match status" value="1"/>
</dbReference>
<dbReference type="AlphaFoldDB" id="D8TCT9"/>
<dbReference type="Gramene" id="EFJ05519">
    <property type="protein sequence ID" value="EFJ05519"/>
    <property type="gene ID" value="SELMODRAFT_7688"/>
</dbReference>
<gene>
    <name evidence="7" type="ORF">SELMODRAFT_7688</name>
</gene>
<evidence type="ECO:0000313" key="8">
    <source>
        <dbReference type="Proteomes" id="UP000001514"/>
    </source>
</evidence>
<proteinExistence type="predicted"/>
<protein>
    <recommendedName>
        <fullName evidence="6">Leucine-rich repeat-containing N-terminal plant-type domain-containing protein</fullName>
    </recommendedName>
</protein>
<keyword evidence="2" id="KW-0964">Secreted</keyword>
<dbReference type="Proteomes" id="UP000001514">
    <property type="component" value="Unassembled WGS sequence"/>
</dbReference>
<evidence type="ECO:0000313" key="7">
    <source>
        <dbReference type="EMBL" id="EFJ05519.1"/>
    </source>
</evidence>
<dbReference type="PANTHER" id="PTHR32093:SF121">
    <property type="entry name" value="LEUCINE-RICH REPEAT EXTENSIN-LIKE PROTEIN 6"/>
    <property type="match status" value="1"/>
</dbReference>
<evidence type="ECO:0000256" key="1">
    <source>
        <dbReference type="ARBA" id="ARBA00004613"/>
    </source>
</evidence>
<dbReference type="InterPro" id="IPR051582">
    <property type="entry name" value="LRR_extensin-like_regulator"/>
</dbReference>
<dbReference type="SUPFAM" id="SSF52058">
    <property type="entry name" value="L domain-like"/>
    <property type="match status" value="1"/>
</dbReference>
<keyword evidence="3" id="KW-0433">Leucine-rich repeat</keyword>
<evidence type="ECO:0000256" key="3">
    <source>
        <dbReference type="ARBA" id="ARBA00022614"/>
    </source>
</evidence>
<evidence type="ECO:0000259" key="6">
    <source>
        <dbReference type="Pfam" id="PF08263"/>
    </source>
</evidence>
<evidence type="ECO:0000256" key="2">
    <source>
        <dbReference type="ARBA" id="ARBA00022525"/>
    </source>
</evidence>
<sequence>FAAIQAWKRAITSDPGNVTGSWIGPDVCSYKGIFCSPSPDNAYERAVTGIDLNHARLSGRLVPELANLKYLALFHINTNFFRGTVPSSFRRLAFLFELDLA</sequence>
<dbReference type="GO" id="GO:0005576">
    <property type="term" value="C:extracellular region"/>
    <property type="evidence" value="ECO:0007669"/>
    <property type="project" value="UniProtKB-SubCell"/>
</dbReference>
<dbReference type="InterPro" id="IPR013210">
    <property type="entry name" value="LRR_N_plant-typ"/>
</dbReference>
<dbReference type="eggNOG" id="ENOG502QQ2D">
    <property type="taxonomic scope" value="Eukaryota"/>
</dbReference>
<evidence type="ECO:0000256" key="4">
    <source>
        <dbReference type="ARBA" id="ARBA00022729"/>
    </source>
</evidence>
<feature type="non-terminal residue" evidence="7">
    <location>
        <position position="101"/>
    </location>
</feature>